<evidence type="ECO:0000313" key="2">
    <source>
        <dbReference type="EMBL" id="TCC99780.1"/>
    </source>
</evidence>
<gene>
    <name evidence="2" type="ORF">EZ437_16190</name>
</gene>
<dbReference type="RefSeq" id="WP_131597116.1">
    <property type="nucleotide sequence ID" value="NZ_SJSL01000005.1"/>
</dbReference>
<dbReference type="Pfam" id="PF04397">
    <property type="entry name" value="LytTR"/>
    <property type="match status" value="1"/>
</dbReference>
<reference evidence="2 3" key="1">
    <citation type="submission" date="2019-02" db="EMBL/GenBank/DDBJ databases">
        <title>Pedobacter sp. RP-1-14 sp. nov., isolated from Arctic soil.</title>
        <authorList>
            <person name="Dahal R.H."/>
        </authorList>
    </citation>
    <scope>NUCLEOTIDE SEQUENCE [LARGE SCALE GENOMIC DNA]</scope>
    <source>
        <strain evidence="2 3">RP-1-14</strain>
    </source>
</reference>
<evidence type="ECO:0000313" key="3">
    <source>
        <dbReference type="Proteomes" id="UP000293347"/>
    </source>
</evidence>
<proteinExistence type="predicted"/>
<evidence type="ECO:0000259" key="1">
    <source>
        <dbReference type="PROSITE" id="PS50930"/>
    </source>
</evidence>
<feature type="domain" description="HTH LytTR-type" evidence="1">
    <location>
        <begin position="147"/>
        <end position="236"/>
    </location>
</feature>
<dbReference type="Proteomes" id="UP000293347">
    <property type="component" value="Unassembled WGS sequence"/>
</dbReference>
<dbReference type="OrthoDB" id="9787344at2"/>
<accession>A0A4R0NGV0</accession>
<name>A0A4R0NGV0_9SPHI</name>
<dbReference type="SMART" id="SM00850">
    <property type="entry name" value="LytTR"/>
    <property type="match status" value="1"/>
</dbReference>
<sequence length="240" mass="27920">MTLKSIMIVKDSSLAENLSKKIKINNSIELLALTHKPMEMISRHHSTIDVVFFEVNDDGVSNLEKILQLSKQFKSIVLIFESQNHLMKTHDLSDIEFLFHPIFTWQFDLIIQKITKKIPSINLNKFMTKGDFMIMDIAKKKIIRCFYEEVTVIEIADKSLTIHSANQRPIESNLPLNKIQALLEPVGLFFRVHKSFIISRDYIDSIAGDFIKMNHYGKSIKMGPHYRKDFDKYLATILFK</sequence>
<dbReference type="AlphaFoldDB" id="A0A4R0NGV0"/>
<protein>
    <recommendedName>
        <fullName evidence="1">HTH LytTR-type domain-containing protein</fullName>
    </recommendedName>
</protein>
<dbReference type="PROSITE" id="PS50930">
    <property type="entry name" value="HTH_LYTTR"/>
    <property type="match status" value="1"/>
</dbReference>
<dbReference type="GO" id="GO:0003677">
    <property type="term" value="F:DNA binding"/>
    <property type="evidence" value="ECO:0007669"/>
    <property type="project" value="InterPro"/>
</dbReference>
<organism evidence="2 3">
    <name type="scientific">Pedobacter psychroterrae</name>
    <dbReference type="NCBI Taxonomy" id="2530453"/>
    <lineage>
        <taxon>Bacteria</taxon>
        <taxon>Pseudomonadati</taxon>
        <taxon>Bacteroidota</taxon>
        <taxon>Sphingobacteriia</taxon>
        <taxon>Sphingobacteriales</taxon>
        <taxon>Sphingobacteriaceae</taxon>
        <taxon>Pedobacter</taxon>
    </lineage>
</organism>
<keyword evidence="3" id="KW-1185">Reference proteome</keyword>
<comment type="caution">
    <text evidence="2">The sequence shown here is derived from an EMBL/GenBank/DDBJ whole genome shotgun (WGS) entry which is preliminary data.</text>
</comment>
<dbReference type="EMBL" id="SJSL01000005">
    <property type="protein sequence ID" value="TCC99780.1"/>
    <property type="molecule type" value="Genomic_DNA"/>
</dbReference>
<dbReference type="InterPro" id="IPR007492">
    <property type="entry name" value="LytTR_DNA-bd_dom"/>
</dbReference>
<dbReference type="Gene3D" id="2.40.50.1020">
    <property type="entry name" value="LytTr DNA-binding domain"/>
    <property type="match status" value="1"/>
</dbReference>